<reference evidence="1 2" key="1">
    <citation type="submission" date="2016-05" db="EMBL/GenBank/DDBJ databases">
        <authorList>
            <person name="Lavstsen T."/>
            <person name="Jespersen J.S."/>
        </authorList>
    </citation>
    <scope>NUCLEOTIDE SEQUENCE [LARGE SCALE GENOMIC DNA]</scope>
    <source>
        <strain evidence="1 2">YLB-01</strain>
    </source>
</reference>
<evidence type="ECO:0000313" key="1">
    <source>
        <dbReference type="EMBL" id="OCG76131.1"/>
    </source>
</evidence>
<dbReference type="EMBL" id="LXMD01000006">
    <property type="protein sequence ID" value="OCG76131.1"/>
    <property type="molecule type" value="Genomic_DNA"/>
</dbReference>
<dbReference type="AlphaFoldDB" id="A0A1B9NHQ2"/>
<name>A0A1B9NHQ2_9MICO</name>
<comment type="caution">
    <text evidence="1">The sequence shown here is derived from an EMBL/GenBank/DDBJ whole genome shotgun (WGS) entry which is preliminary data.</text>
</comment>
<proteinExistence type="predicted"/>
<evidence type="ECO:0000313" key="2">
    <source>
        <dbReference type="Proteomes" id="UP000093355"/>
    </source>
</evidence>
<protein>
    <submittedName>
        <fullName evidence="1">Uncharacterized protein</fullName>
    </submittedName>
</protein>
<sequence>MTSQDATQPVGSALRIAPAFIATTADVPLGVSTAMTALYVADAGRYVIKSVTNTAVRDDVELNYPTVAKVGMQAIVQTAAPRCIFLTLDDEADPLARWLSVSELTTSQGRLLPPALAAEVVRRGAGEARMQVIELLYGSAALAGQPPAKLIQTELGVPHRTASSWIIAARAAGRLRGMNYNAGRPAGG</sequence>
<gene>
    <name evidence="1" type="ORF">A7J15_12655</name>
</gene>
<dbReference type="Proteomes" id="UP000093355">
    <property type="component" value="Unassembled WGS sequence"/>
</dbReference>
<dbReference type="STRING" id="904291.A7J15_12655"/>
<accession>A0A1B9NHQ2</accession>
<dbReference type="OrthoDB" id="5060174at2"/>
<organism evidence="1 2">
    <name type="scientific">Microbacterium sediminis</name>
    <dbReference type="NCBI Taxonomy" id="904291"/>
    <lineage>
        <taxon>Bacteria</taxon>
        <taxon>Bacillati</taxon>
        <taxon>Actinomycetota</taxon>
        <taxon>Actinomycetes</taxon>
        <taxon>Micrococcales</taxon>
        <taxon>Microbacteriaceae</taxon>
        <taxon>Microbacterium</taxon>
    </lineage>
</organism>
<keyword evidence="2" id="KW-1185">Reference proteome</keyword>